<sequence length="383" mass="41266">MKTVLNSITAVILASTLVACGSSSSDDSSDTSTPVTEVTGFSYDATDLIENVTEQVIVDGYEMLNSKATVLHNATLTLLENKNEAALAAAQQAWKDARVFWEQGESHIFGPVDSLSIDPHLDTWPLNTADLEALLASNTTFSADNVKNFDDGVQGFHTMEFLLFGNGVEDNDKSIDEMTVREMEYLIACAEVFNIHTQSLVDAWVISANADDEPAYKDYLLTPGNDKYSSELGVIEELVNGVIGIVDEVGNGKIAEPFGTSKDTADTSLVESQYSWNSLTDFSNNIVGVQNVFLGTFSDENDSPGLKAFINAGDAELAAKVETQISAAIAAIDAIAGADDMPFRQAIKDDAGRVRIQTAIDALGELQATLEEEVVPLIKEWNL</sequence>
<dbReference type="PROSITE" id="PS51257">
    <property type="entry name" value="PROKAR_LIPOPROTEIN"/>
    <property type="match status" value="1"/>
</dbReference>
<evidence type="ECO:0000313" key="6">
    <source>
        <dbReference type="Proteomes" id="UP000265938"/>
    </source>
</evidence>
<protein>
    <submittedName>
        <fullName evidence="5">Iron-regulated protein A</fullName>
    </submittedName>
</protein>
<feature type="chain" id="PRO_5017351609" evidence="3">
    <location>
        <begin position="22"/>
        <end position="383"/>
    </location>
</feature>
<evidence type="ECO:0000256" key="3">
    <source>
        <dbReference type="SAM" id="SignalP"/>
    </source>
</evidence>
<comment type="subcellular location">
    <subcellularLocation>
        <location evidence="1">Cell envelope</location>
    </subcellularLocation>
</comment>
<dbReference type="InterPro" id="IPR034982">
    <property type="entry name" value="Imelysin-like_IrpA"/>
</dbReference>
<accession>A0A3A3F1T1</accession>
<dbReference type="InterPro" id="IPR018976">
    <property type="entry name" value="Imelysin-like"/>
</dbReference>
<gene>
    <name evidence="5" type="ORF">D4741_11275</name>
</gene>
<dbReference type="AlphaFoldDB" id="A0A3A3F1T1"/>
<feature type="domain" description="Imelysin-like" evidence="4">
    <location>
        <begin position="57"/>
        <end position="370"/>
    </location>
</feature>
<keyword evidence="2 3" id="KW-0732">Signal</keyword>
<dbReference type="GO" id="GO:0030313">
    <property type="term" value="C:cell envelope"/>
    <property type="evidence" value="ECO:0007669"/>
    <property type="project" value="UniProtKB-SubCell"/>
</dbReference>
<feature type="signal peptide" evidence="3">
    <location>
        <begin position="1"/>
        <end position="21"/>
    </location>
</feature>
<dbReference type="Proteomes" id="UP000265938">
    <property type="component" value="Unassembled WGS sequence"/>
</dbReference>
<name>A0A3A3F1T1_9GAMM</name>
<dbReference type="InterPro" id="IPR038352">
    <property type="entry name" value="Imelysin_sf"/>
</dbReference>
<dbReference type="EMBL" id="QYSE01000002">
    <property type="protein sequence ID" value="RJF35550.1"/>
    <property type="molecule type" value="Genomic_DNA"/>
</dbReference>
<evidence type="ECO:0000313" key="5">
    <source>
        <dbReference type="EMBL" id="RJF35550.1"/>
    </source>
</evidence>
<proteinExistence type="predicted"/>
<dbReference type="RefSeq" id="WP_054562431.1">
    <property type="nucleotide sequence ID" value="NZ_QYSE01000002.1"/>
</dbReference>
<organism evidence="5 6">
    <name type="scientific">Pseudoalteromonas gelatinilytica</name>
    <dbReference type="NCBI Taxonomy" id="1703256"/>
    <lineage>
        <taxon>Bacteria</taxon>
        <taxon>Pseudomonadati</taxon>
        <taxon>Pseudomonadota</taxon>
        <taxon>Gammaproteobacteria</taxon>
        <taxon>Alteromonadales</taxon>
        <taxon>Pseudoalteromonadaceae</taxon>
        <taxon>Pseudoalteromonas</taxon>
    </lineage>
</organism>
<reference evidence="5 6" key="1">
    <citation type="submission" date="2018-09" db="EMBL/GenBank/DDBJ databases">
        <title>Identification of marine bacteria producing industrial enzymes.</title>
        <authorList>
            <person name="Cheng T.H."/>
            <person name="Saidin J."/>
            <person name="Muhd D.D."/>
            <person name="Isa M.N.M."/>
            <person name="Bakar M.F.A."/>
            <person name="Ismail N."/>
        </authorList>
    </citation>
    <scope>NUCLEOTIDE SEQUENCE [LARGE SCALE GENOMIC DNA]</scope>
    <source>
        <strain evidence="5 6">MNAD 1.6</strain>
    </source>
</reference>
<evidence type="ECO:0000256" key="1">
    <source>
        <dbReference type="ARBA" id="ARBA00004196"/>
    </source>
</evidence>
<dbReference type="Pfam" id="PF09375">
    <property type="entry name" value="Peptidase_M75"/>
    <property type="match status" value="1"/>
</dbReference>
<dbReference type="CDD" id="cd14658">
    <property type="entry name" value="Imelysin-like_IrpA"/>
    <property type="match status" value="1"/>
</dbReference>
<comment type="caution">
    <text evidence="5">The sequence shown here is derived from an EMBL/GenBank/DDBJ whole genome shotgun (WGS) entry which is preliminary data.</text>
</comment>
<dbReference type="Gene3D" id="1.20.1420.20">
    <property type="entry name" value="M75 peptidase, HXXE motif"/>
    <property type="match status" value="1"/>
</dbReference>
<evidence type="ECO:0000256" key="2">
    <source>
        <dbReference type="ARBA" id="ARBA00022729"/>
    </source>
</evidence>
<evidence type="ECO:0000259" key="4">
    <source>
        <dbReference type="Pfam" id="PF09375"/>
    </source>
</evidence>